<feature type="signal peptide" evidence="1">
    <location>
        <begin position="1"/>
        <end position="16"/>
    </location>
</feature>
<dbReference type="InParanoid" id="J0WL30"/>
<accession>J0WL30</accession>
<reference evidence="3" key="1">
    <citation type="journal article" date="2012" name="Science">
        <title>The Paleozoic origin of enzymatic lignin decomposition reconstructed from 31 fungal genomes.</title>
        <authorList>
            <person name="Floudas D."/>
            <person name="Binder M."/>
            <person name="Riley R."/>
            <person name="Barry K."/>
            <person name="Blanchette R.A."/>
            <person name="Henrissat B."/>
            <person name="Martinez A.T."/>
            <person name="Otillar R."/>
            <person name="Spatafora J.W."/>
            <person name="Yadav J.S."/>
            <person name="Aerts A."/>
            <person name="Benoit I."/>
            <person name="Boyd A."/>
            <person name="Carlson A."/>
            <person name="Copeland A."/>
            <person name="Coutinho P.M."/>
            <person name="de Vries R.P."/>
            <person name="Ferreira P."/>
            <person name="Findley K."/>
            <person name="Foster B."/>
            <person name="Gaskell J."/>
            <person name="Glotzer D."/>
            <person name="Gorecki P."/>
            <person name="Heitman J."/>
            <person name="Hesse C."/>
            <person name="Hori C."/>
            <person name="Igarashi K."/>
            <person name="Jurgens J.A."/>
            <person name="Kallen N."/>
            <person name="Kersten P."/>
            <person name="Kohler A."/>
            <person name="Kuees U."/>
            <person name="Kumar T.K.A."/>
            <person name="Kuo A."/>
            <person name="LaButti K."/>
            <person name="Larrondo L.F."/>
            <person name="Lindquist E."/>
            <person name="Ling A."/>
            <person name="Lombard V."/>
            <person name="Lucas S."/>
            <person name="Lundell T."/>
            <person name="Martin R."/>
            <person name="McLaughlin D.J."/>
            <person name="Morgenstern I."/>
            <person name="Morin E."/>
            <person name="Murat C."/>
            <person name="Nagy L.G."/>
            <person name="Nolan M."/>
            <person name="Ohm R.A."/>
            <person name="Patyshakuliyeva A."/>
            <person name="Rokas A."/>
            <person name="Ruiz-Duenas F.J."/>
            <person name="Sabat G."/>
            <person name="Salamov A."/>
            <person name="Samejima M."/>
            <person name="Schmutz J."/>
            <person name="Slot J.C."/>
            <person name="St John F."/>
            <person name="Stenlid J."/>
            <person name="Sun H."/>
            <person name="Sun S."/>
            <person name="Syed K."/>
            <person name="Tsang A."/>
            <person name="Wiebenga A."/>
            <person name="Young D."/>
            <person name="Pisabarro A."/>
            <person name="Eastwood D.C."/>
            <person name="Martin F."/>
            <person name="Cullen D."/>
            <person name="Grigoriev I.V."/>
            <person name="Hibbett D.S."/>
        </authorList>
    </citation>
    <scope>NUCLEOTIDE SEQUENCE [LARGE SCALE GENOMIC DNA]</scope>
    <source>
        <strain evidence="3">TFB10046</strain>
    </source>
</reference>
<evidence type="ECO:0000313" key="2">
    <source>
        <dbReference type="EMBL" id="EJD32455.1"/>
    </source>
</evidence>
<name>J0WL30_AURST</name>
<dbReference type="OrthoDB" id="3218559at2759"/>
<gene>
    <name evidence="2" type="ORF">AURDEDRAFT_189138</name>
</gene>
<protein>
    <submittedName>
        <fullName evidence="2">Uncharacterized protein</fullName>
    </submittedName>
</protein>
<proteinExistence type="predicted"/>
<dbReference type="Proteomes" id="UP000006514">
    <property type="component" value="Unassembled WGS sequence"/>
</dbReference>
<evidence type="ECO:0000256" key="1">
    <source>
        <dbReference type="SAM" id="SignalP"/>
    </source>
</evidence>
<keyword evidence="1" id="KW-0732">Signal</keyword>
<feature type="chain" id="PRO_5003740945" evidence="1">
    <location>
        <begin position="17"/>
        <end position="288"/>
    </location>
</feature>
<keyword evidence="3" id="KW-1185">Reference proteome</keyword>
<dbReference type="KEGG" id="adl:AURDEDRAFT_189138"/>
<evidence type="ECO:0000313" key="3">
    <source>
        <dbReference type="Proteomes" id="UP000006514"/>
    </source>
</evidence>
<dbReference type="EMBL" id="JH688960">
    <property type="protein sequence ID" value="EJD32455.1"/>
    <property type="molecule type" value="Genomic_DNA"/>
</dbReference>
<organism evidence="2 3">
    <name type="scientific">Auricularia subglabra (strain TFB-10046 / SS5)</name>
    <name type="common">White-rot fungus</name>
    <name type="synonym">Auricularia delicata (strain TFB10046)</name>
    <dbReference type="NCBI Taxonomy" id="717982"/>
    <lineage>
        <taxon>Eukaryota</taxon>
        <taxon>Fungi</taxon>
        <taxon>Dikarya</taxon>
        <taxon>Basidiomycota</taxon>
        <taxon>Agaricomycotina</taxon>
        <taxon>Agaricomycetes</taxon>
        <taxon>Auriculariales</taxon>
        <taxon>Auriculariaceae</taxon>
        <taxon>Auricularia</taxon>
    </lineage>
</organism>
<sequence length="288" mass="31102">MYASLALLALASLAAAAPKPKLQYNLYNNGSRGSVNGQADDFSATYHTSAFMSRQGCSSTAKITYCYAAELSGNPKKMLETKDYKPYINGGVGTHQRAYLLSQPYPTKKTGSGVITHKLRFHISSTYTKVPVGLANAVTFTGLRNFNPKVGIKALDIRARTFTGEETSGTFLYVAAVNQDKTEAFPTSFSLKDAIGKTIEVTYKLGLNGATVDSQKIFVATVTAKFVDTGKQLFNVGVTKTLYPKGVIDATAHRLVFGGSRQVSSSMQDLKVWFGDYSVSPLPPKIVD</sequence>
<dbReference type="AlphaFoldDB" id="J0WL30"/>